<keyword evidence="4" id="KW-0720">Serine protease</keyword>
<dbReference type="InterPro" id="IPR002470">
    <property type="entry name" value="Peptidase_S9A"/>
</dbReference>
<dbReference type="Proteomes" id="UP000198824">
    <property type="component" value="Unassembled WGS sequence"/>
</dbReference>
<dbReference type="InterPro" id="IPR029058">
    <property type="entry name" value="AB_hydrolase_fold"/>
</dbReference>
<dbReference type="InterPro" id="IPR023302">
    <property type="entry name" value="Pept_S9A_N"/>
</dbReference>
<dbReference type="Pfam" id="PF00326">
    <property type="entry name" value="Peptidase_S9"/>
    <property type="match status" value="1"/>
</dbReference>
<feature type="domain" description="Peptidase S9A N-terminal" evidence="7">
    <location>
        <begin position="27"/>
        <end position="424"/>
    </location>
</feature>
<evidence type="ECO:0000259" key="7">
    <source>
        <dbReference type="Pfam" id="PF02897"/>
    </source>
</evidence>
<reference evidence="8 9" key="1">
    <citation type="submission" date="2016-10" db="EMBL/GenBank/DDBJ databases">
        <authorList>
            <person name="de Groot N.N."/>
        </authorList>
    </citation>
    <scope>NUCLEOTIDE SEQUENCE [LARGE SCALE GENOMIC DNA]</scope>
    <source>
        <strain evidence="8 9">S5-249</strain>
    </source>
</reference>
<comment type="similarity">
    <text evidence="1">Belongs to the peptidase S9A family.</text>
</comment>
<dbReference type="SUPFAM" id="SSF50993">
    <property type="entry name" value="Peptidase/esterase 'gauge' domain"/>
    <property type="match status" value="1"/>
</dbReference>
<protein>
    <submittedName>
        <fullName evidence="8">Oligopeptidase B Serine peptidase. MEROPS family S09A</fullName>
    </submittedName>
</protein>
<sequence>MRLPFALLLALFSSEALLSQTLPPPPVAAFKPHSSTRHGITIEDPYFWLKDQGYPKVDDPEVLAYLKAENAYFDAAMKPHEQLVETLFEEMKGRLKQDDSSVPQKDGDWLYWWAFKPGAQYRQWFRKPVGGGEAQLFLDEPAEAAGKDYFRLSVASVSPDGRLLAWAADTSGAERFTLKIRDLATGRDIETVTAILNGGVAWSSDSQALVYGEVNDNWRVDRAKLHRLGTDPKTDRLLYSEPDDGFQVHVGRTQDRQWITISAGDNQTTEVRLVPAADPAAAAILVSPRKVERQYSVDSANGKLWILTNDDHVNFRVATADPKAADRWTTVIPGSDRVYLRGITAFARHLVVQERVDGLDQIRLRDYSGAERRVPFPEASYTASLGGNPEYDPATYRLGYSSMVTPSTVFDYDPATAQLTALKVQEIPSGYDPSRYATERLMVPARDGKTIPVSIVYPKGFPKDGSGKVFLYAYGAYGHAIPPSFSTIRLSLLDRGWAYAIAHIRGGDDLGYDWYLQGKAKQRWNTFHDFSDAAKGLIAAGFTKAGGIAINGGSAGGELMGVVANTDPDLWGAVVADVPFVDVLNTMQDESLPLTPGEWPEWGNPITDKAAFELLRSYSPYDNVTAKAYPPMLITGGLNDPRVTYWEPAKWAARLRATKTDDNLLLLKINMGAGHGGKSGRFDNLREDAEAYAFVLTQMGGAGPASAQ</sequence>
<feature type="chain" id="PRO_5011522071" evidence="5">
    <location>
        <begin position="19"/>
        <end position="708"/>
    </location>
</feature>
<feature type="domain" description="Peptidase S9 prolyl oligopeptidase catalytic" evidence="6">
    <location>
        <begin position="483"/>
        <end position="700"/>
    </location>
</feature>
<evidence type="ECO:0000313" key="8">
    <source>
        <dbReference type="EMBL" id="SFS12659.1"/>
    </source>
</evidence>
<gene>
    <name evidence="8" type="ORF">SAMN05192580_3786</name>
</gene>
<dbReference type="RefSeq" id="WP_423228919.1">
    <property type="nucleotide sequence ID" value="NZ_FOZG01000003.1"/>
</dbReference>
<evidence type="ECO:0000259" key="6">
    <source>
        <dbReference type="Pfam" id="PF00326"/>
    </source>
</evidence>
<dbReference type="PRINTS" id="PR00862">
    <property type="entry name" value="PROLIGOPTASE"/>
</dbReference>
<dbReference type="AlphaFoldDB" id="A0A1I6MAC3"/>
<dbReference type="PANTHER" id="PTHR11757:SF19">
    <property type="entry name" value="PROLYL ENDOPEPTIDASE-LIKE"/>
    <property type="match status" value="1"/>
</dbReference>
<keyword evidence="3" id="KW-0378">Hydrolase</keyword>
<dbReference type="InterPro" id="IPR051543">
    <property type="entry name" value="Serine_Peptidase_S9A"/>
</dbReference>
<evidence type="ECO:0000256" key="2">
    <source>
        <dbReference type="ARBA" id="ARBA00022670"/>
    </source>
</evidence>
<feature type="signal peptide" evidence="5">
    <location>
        <begin position="1"/>
        <end position="18"/>
    </location>
</feature>
<keyword evidence="9" id="KW-1185">Reference proteome</keyword>
<dbReference type="GO" id="GO:0004252">
    <property type="term" value="F:serine-type endopeptidase activity"/>
    <property type="evidence" value="ECO:0007669"/>
    <property type="project" value="InterPro"/>
</dbReference>
<dbReference type="EMBL" id="FOZG01000003">
    <property type="protein sequence ID" value="SFS12659.1"/>
    <property type="molecule type" value="Genomic_DNA"/>
</dbReference>
<keyword evidence="2" id="KW-0645">Protease</keyword>
<proteinExistence type="inferred from homology"/>
<evidence type="ECO:0000256" key="3">
    <source>
        <dbReference type="ARBA" id="ARBA00022801"/>
    </source>
</evidence>
<dbReference type="STRING" id="1166337.SAMN05192580_3786"/>
<keyword evidence="5" id="KW-0732">Signal</keyword>
<evidence type="ECO:0000313" key="9">
    <source>
        <dbReference type="Proteomes" id="UP000198824"/>
    </source>
</evidence>
<dbReference type="InterPro" id="IPR001375">
    <property type="entry name" value="Peptidase_S9_cat"/>
</dbReference>
<dbReference type="Gene3D" id="2.130.10.120">
    <property type="entry name" value="Prolyl oligopeptidase, N-terminal domain"/>
    <property type="match status" value="1"/>
</dbReference>
<dbReference type="SUPFAM" id="SSF53474">
    <property type="entry name" value="alpha/beta-Hydrolases"/>
    <property type="match status" value="1"/>
</dbReference>
<evidence type="ECO:0000256" key="1">
    <source>
        <dbReference type="ARBA" id="ARBA00005228"/>
    </source>
</evidence>
<name>A0A1I6MAC3_9SPHN</name>
<dbReference type="GO" id="GO:0006508">
    <property type="term" value="P:proteolysis"/>
    <property type="evidence" value="ECO:0007669"/>
    <property type="project" value="UniProtKB-KW"/>
</dbReference>
<evidence type="ECO:0000256" key="4">
    <source>
        <dbReference type="ARBA" id="ARBA00022825"/>
    </source>
</evidence>
<evidence type="ECO:0000256" key="5">
    <source>
        <dbReference type="SAM" id="SignalP"/>
    </source>
</evidence>
<dbReference type="Gene3D" id="3.40.50.1820">
    <property type="entry name" value="alpha/beta hydrolase"/>
    <property type="match status" value="1"/>
</dbReference>
<dbReference type="Pfam" id="PF02897">
    <property type="entry name" value="Peptidase_S9_N"/>
    <property type="match status" value="1"/>
</dbReference>
<dbReference type="PANTHER" id="PTHR11757">
    <property type="entry name" value="PROTEASE FAMILY S9A OLIGOPEPTIDASE"/>
    <property type="match status" value="1"/>
</dbReference>
<organism evidence="8 9">
    <name type="scientific">Sphingomonas jatrophae</name>
    <dbReference type="NCBI Taxonomy" id="1166337"/>
    <lineage>
        <taxon>Bacteria</taxon>
        <taxon>Pseudomonadati</taxon>
        <taxon>Pseudomonadota</taxon>
        <taxon>Alphaproteobacteria</taxon>
        <taxon>Sphingomonadales</taxon>
        <taxon>Sphingomonadaceae</taxon>
        <taxon>Sphingomonas</taxon>
    </lineage>
</organism>
<accession>A0A1I6MAC3</accession>